<organism evidence="2 3">
    <name type="scientific">Hyphococcus luteus</name>
    <dbReference type="NCBI Taxonomy" id="2058213"/>
    <lineage>
        <taxon>Bacteria</taxon>
        <taxon>Pseudomonadati</taxon>
        <taxon>Pseudomonadota</taxon>
        <taxon>Alphaproteobacteria</taxon>
        <taxon>Parvularculales</taxon>
        <taxon>Parvularculaceae</taxon>
        <taxon>Hyphococcus</taxon>
    </lineage>
</organism>
<feature type="transmembrane region" description="Helical" evidence="1">
    <location>
        <begin position="181"/>
        <end position="199"/>
    </location>
</feature>
<evidence type="ECO:0000256" key="1">
    <source>
        <dbReference type="SAM" id="Phobius"/>
    </source>
</evidence>
<feature type="transmembrane region" description="Helical" evidence="1">
    <location>
        <begin position="49"/>
        <end position="68"/>
    </location>
</feature>
<dbReference type="EMBL" id="PJCH01000007">
    <property type="protein sequence ID" value="PQA87471.1"/>
    <property type="molecule type" value="Genomic_DNA"/>
</dbReference>
<protein>
    <recommendedName>
        <fullName evidence="4">Shikimate kinase</fullName>
    </recommendedName>
</protein>
<gene>
    <name evidence="2" type="ORF">CW354_11750</name>
</gene>
<feature type="transmembrane region" description="Helical" evidence="1">
    <location>
        <begin position="241"/>
        <end position="259"/>
    </location>
</feature>
<dbReference type="OrthoDB" id="6022998at2"/>
<feature type="transmembrane region" description="Helical" evidence="1">
    <location>
        <begin position="219"/>
        <end position="235"/>
    </location>
</feature>
<keyword evidence="1" id="KW-0812">Transmembrane</keyword>
<dbReference type="AlphaFoldDB" id="A0A2S7K4R4"/>
<dbReference type="RefSeq" id="WP_104830288.1">
    <property type="nucleotide sequence ID" value="NZ_PJCH01000007.1"/>
</dbReference>
<reference evidence="2 3" key="1">
    <citation type="submission" date="2017-12" db="EMBL/GenBank/DDBJ databases">
        <authorList>
            <person name="Hurst M.R.H."/>
        </authorList>
    </citation>
    <scope>NUCLEOTIDE SEQUENCE [LARGE SCALE GENOMIC DNA]</scope>
    <source>
        <strain evidence="2 3">SY-3-19</strain>
    </source>
</reference>
<keyword evidence="1" id="KW-0472">Membrane</keyword>
<feature type="transmembrane region" description="Helical" evidence="1">
    <location>
        <begin position="12"/>
        <end position="29"/>
    </location>
</feature>
<evidence type="ECO:0000313" key="3">
    <source>
        <dbReference type="Proteomes" id="UP000239504"/>
    </source>
</evidence>
<keyword evidence="3" id="KW-1185">Reference proteome</keyword>
<sequence length="275" mass="30985">MIIKTGALFQAFKYLVYALLAINTGHFFLENFAGSSVTYDGGVGLRDVIVAYTDSIDTAAWLVLLLLLELETFVLPDHIKAWAEWTMNIVTVVCFAIILYALYGYVATLWIPLGFEPYAGADPCTLIGGDVSFALSLDEYVPLTAENCALLRDGAFFHPEANLFATPENLSNISRLAWTDVLNASVWVVIVAVLELEVYLQSSKLFGTKFFFAYKSAKLLLYGALFVCAFYWWMLGEPWDAWDAFLWLVAFFFIEMNMLSWQEENAEKREAGKLL</sequence>
<proteinExistence type="predicted"/>
<accession>A0A2S7K4R4</accession>
<keyword evidence="1" id="KW-1133">Transmembrane helix</keyword>
<evidence type="ECO:0000313" key="2">
    <source>
        <dbReference type="EMBL" id="PQA87471.1"/>
    </source>
</evidence>
<feature type="transmembrane region" description="Helical" evidence="1">
    <location>
        <begin position="89"/>
        <end position="111"/>
    </location>
</feature>
<dbReference type="Proteomes" id="UP000239504">
    <property type="component" value="Unassembled WGS sequence"/>
</dbReference>
<evidence type="ECO:0008006" key="4">
    <source>
        <dbReference type="Google" id="ProtNLM"/>
    </source>
</evidence>
<name>A0A2S7K4R4_9PROT</name>
<comment type="caution">
    <text evidence="2">The sequence shown here is derived from an EMBL/GenBank/DDBJ whole genome shotgun (WGS) entry which is preliminary data.</text>
</comment>